<protein>
    <recommendedName>
        <fullName evidence="10">Cas1p 10 TM acyl transferase domain-containing protein</fullName>
    </recommendedName>
</protein>
<dbReference type="Proteomes" id="UP001165085">
    <property type="component" value="Unassembled WGS sequence"/>
</dbReference>
<dbReference type="AlphaFoldDB" id="A0A9W7B3E4"/>
<comment type="similarity">
    <text evidence="2">Belongs to the PC-esterase family. CASD1 subfamily.</text>
</comment>
<dbReference type="PANTHER" id="PTHR13533">
    <property type="entry name" value="N-ACETYLNEURAMINATE 9-O-ACETYLTRANSFERASE"/>
    <property type="match status" value="1"/>
</dbReference>
<dbReference type="SUPFAM" id="SSF52266">
    <property type="entry name" value="SGNH hydrolase"/>
    <property type="match status" value="1"/>
</dbReference>
<dbReference type="GO" id="GO:0005794">
    <property type="term" value="C:Golgi apparatus"/>
    <property type="evidence" value="ECO:0007669"/>
    <property type="project" value="TreeGrafter"/>
</dbReference>
<evidence type="ECO:0000313" key="11">
    <source>
        <dbReference type="EMBL" id="GMH83249.1"/>
    </source>
</evidence>
<name>A0A9W7B3E4_9STRA</name>
<keyword evidence="12" id="KW-1185">Reference proteome</keyword>
<evidence type="ECO:0000256" key="7">
    <source>
        <dbReference type="ARBA" id="ARBA00023180"/>
    </source>
</evidence>
<organism evidence="11 12">
    <name type="scientific">Triparma strigata</name>
    <dbReference type="NCBI Taxonomy" id="1606541"/>
    <lineage>
        <taxon>Eukaryota</taxon>
        <taxon>Sar</taxon>
        <taxon>Stramenopiles</taxon>
        <taxon>Ochrophyta</taxon>
        <taxon>Bolidophyceae</taxon>
        <taxon>Parmales</taxon>
        <taxon>Triparmaceae</taxon>
        <taxon>Triparma</taxon>
    </lineage>
</organism>
<evidence type="ECO:0000256" key="2">
    <source>
        <dbReference type="ARBA" id="ARBA00010666"/>
    </source>
</evidence>
<accession>A0A9W7B3E4</accession>
<feature type="transmembrane region" description="Helical" evidence="9">
    <location>
        <begin position="247"/>
        <end position="265"/>
    </location>
</feature>
<feature type="transmembrane region" description="Helical" evidence="9">
    <location>
        <begin position="12"/>
        <end position="31"/>
    </location>
</feature>
<keyword evidence="3" id="KW-0808">Transferase</keyword>
<feature type="transmembrane region" description="Helical" evidence="9">
    <location>
        <begin position="358"/>
        <end position="375"/>
    </location>
</feature>
<feature type="domain" description="Cas1p 10 TM acyl transferase" evidence="10">
    <location>
        <begin position="46"/>
        <end position="464"/>
    </location>
</feature>
<sequence length="934" mass="105966">MNHVPLDATLTPTLSGILFTTIFALNLQNLIRSRCLPSSPAAPPKASKLTERLTLTRSSTSQFLHLASAFALILSLCYLLEFHPPSPHISKHYDKDWFLTILLLLAAASALTWKQNGEAGGRINTDVLNRNQTEEWKGWMQAIFLLYHYYAAADTYNCVRVLITCYVWLTGFGNFSFFYLKADYSLIRLFQMLFRLNFMAVFLCLTLGNTYILYYICPLHTFFFLMVYAVMGIFRKENYGRGIRYKMIFLSVAIYLVWDTTLPLFESFHFLLPTDPAIGATNGTLWEWYYRTSLDHWSTFLGMCFALNYPVMSCWFEKVEALGERTQIAVKTGLGIPLALIFLWWYNGPYQCEKFEYNATNAYFGIIPLLTYIYFRNVSKTLRGYTMSLLHEIGKTTLETYLLQHHLWLSSNAKSLVVFVPNYPKINFCVVTCVYFAVSRKAYRLTMELRGMLLPDDLNYCLKSVSVTVVVLGAFGVLSAIVTQGGTSSAGVWTVVCLGLALGIAIDRIKERQLQLKEPQTYKPPFDMPSFFPQALTIVLGLSAAATIDAYSHHSASPIQPLPSACQPFVDQGSWVDLKCGEGEAFSAQREAGLGALVGCKSKLWGWEKVEEPHVCRFEERNTKQAKYSLRDRHIAYVGDSHVRIQYYHLRNLLGEIDPLISNIYAPYHSDVPTVDIGSTKISFFWKPYVADQIEFFTSIKDSNEFDAVIAGAGQWDVKEGLDFERYKEEIEDIGRLLGEVRRRSPDTGLIWMTPPTVNEHRMPKPKAEQMPESKVSEYRNVQINVLKEFYGLDLFLEAGALTYPRVTEAFDGVHYPEDVYDVFLQIVMQSFDWTFTREVAKPESNGNSPGTMANPVLGLLMLIVSAVGIIFFDSFMGFSYLPSLFCGGPSPRVIQKEAFEKLHASLSHLLMEVTGDEEEGVALVSVEAKKEEH</sequence>
<evidence type="ECO:0000256" key="9">
    <source>
        <dbReference type="SAM" id="Phobius"/>
    </source>
</evidence>
<feature type="transmembrane region" description="Helical" evidence="9">
    <location>
        <begin position="97"/>
        <end position="115"/>
    </location>
</feature>
<comment type="subcellular location">
    <subcellularLocation>
        <location evidence="1">Membrane</location>
        <topology evidence="1">Multi-pass membrane protein</topology>
    </subcellularLocation>
</comment>
<evidence type="ECO:0000259" key="10">
    <source>
        <dbReference type="Pfam" id="PF07779"/>
    </source>
</evidence>
<feature type="transmembrane region" description="Helical" evidence="9">
    <location>
        <begin position="219"/>
        <end position="235"/>
    </location>
</feature>
<evidence type="ECO:0000256" key="1">
    <source>
        <dbReference type="ARBA" id="ARBA00004141"/>
    </source>
</evidence>
<keyword evidence="7" id="KW-0325">Glycoprotein</keyword>
<feature type="transmembrane region" description="Helical" evidence="9">
    <location>
        <begin position="159"/>
        <end position="180"/>
    </location>
</feature>
<dbReference type="InterPro" id="IPR012419">
    <property type="entry name" value="Cas1_AcylTrans_dom"/>
</dbReference>
<evidence type="ECO:0000256" key="5">
    <source>
        <dbReference type="ARBA" id="ARBA00022989"/>
    </source>
</evidence>
<feature type="transmembrane region" description="Helical" evidence="9">
    <location>
        <begin position="63"/>
        <end position="82"/>
    </location>
</feature>
<evidence type="ECO:0000256" key="6">
    <source>
        <dbReference type="ARBA" id="ARBA00023136"/>
    </source>
</evidence>
<feature type="transmembrane region" description="Helical" evidence="9">
    <location>
        <begin position="488"/>
        <end position="506"/>
    </location>
</feature>
<dbReference type="Pfam" id="PF07779">
    <property type="entry name" value="Cas1_AcylT"/>
    <property type="match status" value="1"/>
</dbReference>
<dbReference type="GO" id="GO:0016407">
    <property type="term" value="F:acetyltransferase activity"/>
    <property type="evidence" value="ECO:0007669"/>
    <property type="project" value="TreeGrafter"/>
</dbReference>
<keyword evidence="5 9" id="KW-1133">Transmembrane helix</keyword>
<evidence type="ECO:0000313" key="12">
    <source>
        <dbReference type="Proteomes" id="UP001165085"/>
    </source>
</evidence>
<gene>
    <name evidence="11" type="ORF">TrST_g5142</name>
</gene>
<evidence type="ECO:0000256" key="8">
    <source>
        <dbReference type="SAM" id="MobiDB-lite"/>
    </source>
</evidence>
<dbReference type="PANTHER" id="PTHR13533:SF1">
    <property type="entry name" value="N-ACETYLNEURAMINATE 9-O-ACETYLTRANSFERASE"/>
    <property type="match status" value="1"/>
</dbReference>
<evidence type="ECO:0000256" key="4">
    <source>
        <dbReference type="ARBA" id="ARBA00022692"/>
    </source>
</evidence>
<proteinExistence type="inferred from homology"/>
<feature type="compositionally biased region" description="Basic and acidic residues" evidence="8">
    <location>
        <begin position="759"/>
        <end position="774"/>
    </location>
</feature>
<feature type="transmembrane region" description="Helical" evidence="9">
    <location>
        <begin position="460"/>
        <end position="482"/>
    </location>
</feature>
<dbReference type="GO" id="GO:0016020">
    <property type="term" value="C:membrane"/>
    <property type="evidence" value="ECO:0007669"/>
    <property type="project" value="UniProtKB-SubCell"/>
</dbReference>
<dbReference type="GO" id="GO:0005975">
    <property type="term" value="P:carbohydrate metabolic process"/>
    <property type="evidence" value="ECO:0007669"/>
    <property type="project" value="UniProtKB-ARBA"/>
</dbReference>
<feature type="region of interest" description="Disordered" evidence="8">
    <location>
        <begin position="753"/>
        <end position="774"/>
    </location>
</feature>
<dbReference type="EMBL" id="BRXY01000279">
    <property type="protein sequence ID" value="GMH83249.1"/>
    <property type="molecule type" value="Genomic_DNA"/>
</dbReference>
<keyword evidence="4 9" id="KW-0812">Transmembrane</keyword>
<feature type="transmembrane region" description="Helical" evidence="9">
    <location>
        <begin position="857"/>
        <end position="882"/>
    </location>
</feature>
<feature type="transmembrane region" description="Helical" evidence="9">
    <location>
        <begin position="328"/>
        <end position="346"/>
    </location>
</feature>
<evidence type="ECO:0000256" key="3">
    <source>
        <dbReference type="ARBA" id="ARBA00022679"/>
    </source>
</evidence>
<reference evidence="12" key="1">
    <citation type="journal article" date="2023" name="Commun. Biol.">
        <title>Genome analysis of Parmales, the sister group of diatoms, reveals the evolutionary specialization of diatoms from phago-mixotrophs to photoautotrophs.</title>
        <authorList>
            <person name="Ban H."/>
            <person name="Sato S."/>
            <person name="Yoshikawa S."/>
            <person name="Yamada K."/>
            <person name="Nakamura Y."/>
            <person name="Ichinomiya M."/>
            <person name="Sato N."/>
            <person name="Blanc-Mathieu R."/>
            <person name="Endo H."/>
            <person name="Kuwata A."/>
            <person name="Ogata H."/>
        </authorList>
    </citation>
    <scope>NUCLEOTIDE SEQUENCE [LARGE SCALE GENOMIC DNA]</scope>
    <source>
        <strain evidence="12">NIES 3701</strain>
    </source>
</reference>
<dbReference type="InterPro" id="IPR036514">
    <property type="entry name" value="SGNH_hydro_sf"/>
</dbReference>
<dbReference type="Gene3D" id="3.40.50.1110">
    <property type="entry name" value="SGNH hydrolase"/>
    <property type="match status" value="1"/>
</dbReference>
<comment type="caution">
    <text evidence="11">The sequence shown here is derived from an EMBL/GenBank/DDBJ whole genome shotgun (WGS) entry which is preliminary data.</text>
</comment>
<dbReference type="OrthoDB" id="1932925at2759"/>
<keyword evidence="6 9" id="KW-0472">Membrane</keyword>